<evidence type="ECO:0000313" key="1">
    <source>
        <dbReference type="EMBL" id="JAI00298.1"/>
    </source>
</evidence>
<sequence length="37" mass="4186">MYSAKTEIKKTQINSGKQLCTSYALNTEQCTLMQDLT</sequence>
<name>A0A0E9XC40_ANGAN</name>
<dbReference type="EMBL" id="GBXM01008280">
    <property type="protein sequence ID" value="JAI00298.1"/>
    <property type="molecule type" value="Transcribed_RNA"/>
</dbReference>
<reference evidence="1" key="2">
    <citation type="journal article" date="2015" name="Fish Shellfish Immunol.">
        <title>Early steps in the European eel (Anguilla anguilla)-Vibrio vulnificus interaction in the gills: Role of the RtxA13 toxin.</title>
        <authorList>
            <person name="Callol A."/>
            <person name="Pajuelo D."/>
            <person name="Ebbesson L."/>
            <person name="Teles M."/>
            <person name="MacKenzie S."/>
            <person name="Amaro C."/>
        </authorList>
    </citation>
    <scope>NUCLEOTIDE SEQUENCE</scope>
</reference>
<reference evidence="1" key="1">
    <citation type="submission" date="2014-11" db="EMBL/GenBank/DDBJ databases">
        <authorList>
            <person name="Amaro Gonzalez C."/>
        </authorList>
    </citation>
    <scope>NUCLEOTIDE SEQUENCE</scope>
</reference>
<protein>
    <submittedName>
        <fullName evidence="1">Uncharacterized protein</fullName>
    </submittedName>
</protein>
<accession>A0A0E9XC40</accession>
<proteinExistence type="predicted"/>
<dbReference type="AlphaFoldDB" id="A0A0E9XC40"/>
<organism evidence="1">
    <name type="scientific">Anguilla anguilla</name>
    <name type="common">European freshwater eel</name>
    <name type="synonym">Muraena anguilla</name>
    <dbReference type="NCBI Taxonomy" id="7936"/>
    <lineage>
        <taxon>Eukaryota</taxon>
        <taxon>Metazoa</taxon>
        <taxon>Chordata</taxon>
        <taxon>Craniata</taxon>
        <taxon>Vertebrata</taxon>
        <taxon>Euteleostomi</taxon>
        <taxon>Actinopterygii</taxon>
        <taxon>Neopterygii</taxon>
        <taxon>Teleostei</taxon>
        <taxon>Anguilliformes</taxon>
        <taxon>Anguillidae</taxon>
        <taxon>Anguilla</taxon>
    </lineage>
</organism>